<feature type="transmembrane region" description="Helical" evidence="1">
    <location>
        <begin position="202"/>
        <end position="221"/>
    </location>
</feature>
<keyword evidence="1" id="KW-0812">Transmembrane</keyword>
<reference evidence="2 3" key="1">
    <citation type="submission" date="2018-06" db="EMBL/GenBank/DDBJ databases">
        <title>Genomic Encyclopedia of Type Strains, Phase IV (KMG-IV): sequencing the most valuable type-strain genomes for metagenomic binning, comparative biology and taxonomic classification.</title>
        <authorList>
            <person name="Goeker M."/>
        </authorList>
    </citation>
    <scope>NUCLEOTIDE SEQUENCE [LARGE SCALE GENOMIC DNA]</scope>
    <source>
        <strain evidence="2 3">DSM 18048</strain>
    </source>
</reference>
<keyword evidence="1" id="KW-0472">Membrane</keyword>
<feature type="transmembrane region" description="Helical" evidence="1">
    <location>
        <begin position="354"/>
        <end position="375"/>
    </location>
</feature>
<dbReference type="AlphaFoldDB" id="A0A318S6Z2"/>
<feature type="transmembrane region" description="Helical" evidence="1">
    <location>
        <begin position="173"/>
        <end position="190"/>
    </location>
</feature>
<feature type="transmembrane region" description="Helical" evidence="1">
    <location>
        <begin position="132"/>
        <end position="153"/>
    </location>
</feature>
<keyword evidence="1" id="KW-1133">Transmembrane helix</keyword>
<evidence type="ECO:0000313" key="3">
    <source>
        <dbReference type="Proteomes" id="UP000248326"/>
    </source>
</evidence>
<gene>
    <name evidence="2" type="ORF">DES52_10864</name>
</gene>
<proteinExistence type="predicted"/>
<sequence length="466" mass="47806">MNWQELMHRVLDGEALSSQERAAFEAGLADEERRRAYEQLKRVGDDLSVLPSVPLPASVASRVARDVALSQALSRAPGMPRSVAAIVASRVAEDARPEVVASLRSLPRVAPPVSIAAAVAKRVHAEASQNPAPLVLVGGLLVAFSLLTMAFAWPNVAVGVTVLQSLLSGLSPLVFVGFALALGASVLSLWRPTPTVRRSGALALASAFALMFAPLGTLFSGGTTGTNVVRVGRDVVVDHAVPGNVVALGGDVVLLPGANVGGDVVAFLGDVRQRPGAVVANAPSALLGNVEGSREGLSTKPLPALGTASAFQPLLAWIGAGAWTPLYVAALCAIVLLLFLSGVAERLARRQRHALTRTLALGTLVFGLIVPPLVVGALSGFLVPALVGAVLALFALSVGLAVSLYDGGRAVALALRLPRADVLGAVLGLALFAATLFVPPFALATWILGGLWGAGTLLLARPELRA</sequence>
<comment type="caution">
    <text evidence="2">The sequence shown here is derived from an EMBL/GenBank/DDBJ whole genome shotgun (WGS) entry which is preliminary data.</text>
</comment>
<organism evidence="2 3">
    <name type="scientific">Deinococcus yavapaiensis KR-236</name>
    <dbReference type="NCBI Taxonomy" id="694435"/>
    <lineage>
        <taxon>Bacteria</taxon>
        <taxon>Thermotogati</taxon>
        <taxon>Deinococcota</taxon>
        <taxon>Deinococci</taxon>
        <taxon>Deinococcales</taxon>
        <taxon>Deinococcaceae</taxon>
        <taxon>Deinococcus</taxon>
    </lineage>
</organism>
<dbReference type="EMBL" id="QJSX01000008">
    <property type="protein sequence ID" value="PYE53535.1"/>
    <property type="molecule type" value="Genomic_DNA"/>
</dbReference>
<evidence type="ECO:0000256" key="1">
    <source>
        <dbReference type="SAM" id="Phobius"/>
    </source>
</evidence>
<accession>A0A318S6Z2</accession>
<dbReference type="Proteomes" id="UP000248326">
    <property type="component" value="Unassembled WGS sequence"/>
</dbReference>
<name>A0A318S6Z2_9DEIO</name>
<evidence type="ECO:0000313" key="2">
    <source>
        <dbReference type="EMBL" id="PYE53535.1"/>
    </source>
</evidence>
<protein>
    <submittedName>
        <fullName evidence="2">Uncharacterized protein</fullName>
    </submittedName>
</protein>
<feature type="transmembrane region" description="Helical" evidence="1">
    <location>
        <begin position="417"/>
        <end position="437"/>
    </location>
</feature>
<feature type="transmembrane region" description="Helical" evidence="1">
    <location>
        <begin position="314"/>
        <end position="342"/>
    </location>
</feature>
<keyword evidence="3" id="KW-1185">Reference proteome</keyword>
<dbReference type="RefSeq" id="WP_170131015.1">
    <property type="nucleotide sequence ID" value="NZ_QJSX01000008.1"/>
</dbReference>
<feature type="transmembrane region" description="Helical" evidence="1">
    <location>
        <begin position="381"/>
        <end position="405"/>
    </location>
</feature>